<organism evidence="1 2">
    <name type="scientific">Orientia tsutsugamushi</name>
    <name type="common">Rickettsia tsutsugamushi</name>
    <dbReference type="NCBI Taxonomy" id="784"/>
    <lineage>
        <taxon>Bacteria</taxon>
        <taxon>Pseudomonadati</taxon>
        <taxon>Pseudomonadota</taxon>
        <taxon>Alphaproteobacteria</taxon>
        <taxon>Rickettsiales</taxon>
        <taxon>Rickettsiaceae</taxon>
        <taxon>Rickettsieae</taxon>
        <taxon>Orientia</taxon>
    </lineage>
</organism>
<protein>
    <recommendedName>
        <fullName evidence="3">Ankyrin repeat-containing protein</fullName>
    </recommendedName>
</protein>
<evidence type="ECO:0000313" key="1">
    <source>
        <dbReference type="EMBL" id="SPR12598.1"/>
    </source>
</evidence>
<name>A0A2U3RHJ1_ORITS</name>
<dbReference type="SMART" id="SM00248">
    <property type="entry name" value="ANK"/>
    <property type="match status" value="1"/>
</dbReference>
<evidence type="ECO:0008006" key="3">
    <source>
        <dbReference type="Google" id="ProtNLM"/>
    </source>
</evidence>
<proteinExistence type="predicted"/>
<dbReference type="EMBL" id="LS398550">
    <property type="protein sequence ID" value="SPR12598.1"/>
    <property type="molecule type" value="Genomic_DNA"/>
</dbReference>
<gene>
    <name evidence="1" type="ORF">KATO_02089</name>
</gene>
<dbReference type="Gene3D" id="1.25.40.20">
    <property type="entry name" value="Ankyrin repeat-containing domain"/>
    <property type="match status" value="1"/>
</dbReference>
<dbReference type="AlphaFoldDB" id="A0A2U3RHJ1"/>
<dbReference type="InterPro" id="IPR036770">
    <property type="entry name" value="Ankyrin_rpt-contain_sf"/>
</dbReference>
<dbReference type="InterPro" id="IPR002110">
    <property type="entry name" value="Ankyrin_rpt"/>
</dbReference>
<dbReference type="Proteomes" id="UP000244992">
    <property type="component" value="Chromosome I"/>
</dbReference>
<reference evidence="2" key="1">
    <citation type="submission" date="2018-03" db="EMBL/GenBank/DDBJ databases">
        <authorList>
            <person name="Batty M. E."/>
            <person name="Batty M E."/>
        </authorList>
    </citation>
    <scope>NUCLEOTIDE SEQUENCE [LARGE SCALE GENOMIC DNA]</scope>
</reference>
<evidence type="ECO:0000313" key="2">
    <source>
        <dbReference type="Proteomes" id="UP000244992"/>
    </source>
</evidence>
<dbReference type="SUPFAM" id="SSF48403">
    <property type="entry name" value="Ankyrin repeat"/>
    <property type="match status" value="1"/>
</dbReference>
<accession>A0A2U3RHJ1</accession>
<sequence length="76" mass="9095">MNNYLRLRAHLLYVTTRSIFSHRNSHPLLYAAKHNYLDVVKHLIEHGVESIHKIYVEALHYILLLITATYKWQCFC</sequence>